<comment type="similarity">
    <text evidence="1">Belongs to the peptidase A1 family.</text>
</comment>
<proteinExistence type="inferred from homology"/>
<dbReference type="Pfam" id="PF00026">
    <property type="entry name" value="Asp"/>
    <property type="match status" value="1"/>
</dbReference>
<dbReference type="Gene3D" id="2.40.70.10">
    <property type="entry name" value="Acid Proteases"/>
    <property type="match status" value="2"/>
</dbReference>
<dbReference type="STRING" id="1077348.A0A2G8SK33"/>
<gene>
    <name evidence="6" type="ORF">GSI_03833</name>
</gene>
<dbReference type="PROSITE" id="PS51767">
    <property type="entry name" value="PEPTIDASE_A1"/>
    <property type="match status" value="1"/>
</dbReference>
<keyword evidence="3" id="KW-1133">Transmembrane helix</keyword>
<dbReference type="InterPro" id="IPR033121">
    <property type="entry name" value="PEPTIDASE_A1"/>
</dbReference>
<reference evidence="6 7" key="1">
    <citation type="journal article" date="2015" name="Sci. Rep.">
        <title>Chromosome-level genome map provides insights into diverse defense mechanisms in the medicinal fungus Ganoderma sinense.</title>
        <authorList>
            <person name="Zhu Y."/>
            <person name="Xu J."/>
            <person name="Sun C."/>
            <person name="Zhou S."/>
            <person name="Xu H."/>
            <person name="Nelson D.R."/>
            <person name="Qian J."/>
            <person name="Song J."/>
            <person name="Luo H."/>
            <person name="Xiang L."/>
            <person name="Li Y."/>
            <person name="Xu Z."/>
            <person name="Ji A."/>
            <person name="Wang L."/>
            <person name="Lu S."/>
            <person name="Hayward A."/>
            <person name="Sun W."/>
            <person name="Li X."/>
            <person name="Schwartz D.C."/>
            <person name="Wang Y."/>
            <person name="Chen S."/>
        </authorList>
    </citation>
    <scope>NUCLEOTIDE SEQUENCE [LARGE SCALE GENOMIC DNA]</scope>
    <source>
        <strain evidence="6 7">ZZ0214-1</strain>
    </source>
</reference>
<sequence>MPRSSFLHLVAALLSLLLAAGSTLAKGSGFNVKAHGTGFKSVSGSLADDNVGVSTSNDMLYTVQITLGWENFTVQLDTGSSDLWLNTAGRNVQITNTSDLLAIEAYGSGEVEGNIAFAQLQIGDLTIESQAFLNVSKTKDFDLSSFDGIMGMAFDIGSIYGTVQKAWGTDAADSLARSPITALFAEDPSLPNNFDVQLARTSELEDVANGTFLISSHAEDFERVATAPKLPRVAPDHWSIVVDGMLINGQPFQFNTSRIDGVPQGTIVAALDTGFSLPPLPPAAVDAIYSSIPGAMYDSVSNLWLVPCNGTTAVTFVFGGEDFPVHPLDLTIPVVVTLPINGQATKATVCINAYEYLTLDPNAFTGFDIILGDAFLRNVYASFDYGDWDPTSSQSNTTTPFVQMVSTTNSAEMFDEFQTSRFAALANLPPTVDPAFVIQLELGSSSSTTGPSSQTASSAQTSSTATKDTDTLAKVAGAISADETSSSDSGWSSKYGKIVLGVLGANLLIGIVLLAATLTMCVRGMKGRSVGSRYAPVRFKDSTPADDDLERSHLKYSD</sequence>
<feature type="transmembrane region" description="Helical" evidence="3">
    <location>
        <begin position="498"/>
        <end position="522"/>
    </location>
</feature>
<evidence type="ECO:0000256" key="2">
    <source>
        <dbReference type="SAM" id="MobiDB-lite"/>
    </source>
</evidence>
<comment type="caution">
    <text evidence="6">The sequence shown here is derived from an EMBL/GenBank/DDBJ whole genome shotgun (WGS) entry which is preliminary data.</text>
</comment>
<dbReference type="PANTHER" id="PTHR47966">
    <property type="entry name" value="BETA-SITE APP-CLEAVING ENZYME, ISOFORM A-RELATED"/>
    <property type="match status" value="1"/>
</dbReference>
<feature type="signal peptide" evidence="4">
    <location>
        <begin position="1"/>
        <end position="25"/>
    </location>
</feature>
<feature type="compositionally biased region" description="Low complexity" evidence="2">
    <location>
        <begin position="444"/>
        <end position="466"/>
    </location>
</feature>
<dbReference type="GO" id="GO:0006508">
    <property type="term" value="P:proteolysis"/>
    <property type="evidence" value="ECO:0007669"/>
    <property type="project" value="InterPro"/>
</dbReference>
<accession>A0A2G8SK33</accession>
<dbReference type="PANTHER" id="PTHR47966:SF51">
    <property type="entry name" value="BETA-SITE APP-CLEAVING ENZYME, ISOFORM A-RELATED"/>
    <property type="match status" value="1"/>
</dbReference>
<evidence type="ECO:0000313" key="6">
    <source>
        <dbReference type="EMBL" id="PIL34122.1"/>
    </source>
</evidence>
<dbReference type="EMBL" id="AYKW01000006">
    <property type="protein sequence ID" value="PIL34122.1"/>
    <property type="molecule type" value="Genomic_DNA"/>
</dbReference>
<protein>
    <recommendedName>
        <fullName evidence="5">Peptidase A1 domain-containing protein</fullName>
    </recommendedName>
</protein>
<dbReference type="Proteomes" id="UP000230002">
    <property type="component" value="Unassembled WGS sequence"/>
</dbReference>
<feature type="domain" description="Peptidase A1" evidence="5">
    <location>
        <begin position="61"/>
        <end position="393"/>
    </location>
</feature>
<dbReference type="AlphaFoldDB" id="A0A2G8SK33"/>
<feature type="region of interest" description="Disordered" evidence="2">
    <location>
        <begin position="444"/>
        <end position="467"/>
    </location>
</feature>
<feature type="chain" id="PRO_5013688187" description="Peptidase A1 domain-containing protein" evidence="4">
    <location>
        <begin position="26"/>
        <end position="558"/>
    </location>
</feature>
<dbReference type="OrthoDB" id="771136at2759"/>
<dbReference type="CDD" id="cd05471">
    <property type="entry name" value="pepsin_like"/>
    <property type="match status" value="1"/>
</dbReference>
<dbReference type="SUPFAM" id="SSF50630">
    <property type="entry name" value="Acid proteases"/>
    <property type="match status" value="1"/>
</dbReference>
<dbReference type="PRINTS" id="PR00792">
    <property type="entry name" value="PEPSIN"/>
</dbReference>
<name>A0A2G8SK33_9APHY</name>
<evidence type="ECO:0000259" key="5">
    <source>
        <dbReference type="PROSITE" id="PS51767"/>
    </source>
</evidence>
<evidence type="ECO:0000313" key="7">
    <source>
        <dbReference type="Proteomes" id="UP000230002"/>
    </source>
</evidence>
<evidence type="ECO:0000256" key="3">
    <source>
        <dbReference type="SAM" id="Phobius"/>
    </source>
</evidence>
<keyword evidence="7" id="KW-1185">Reference proteome</keyword>
<keyword evidence="3" id="KW-0472">Membrane</keyword>
<dbReference type="GO" id="GO:0004190">
    <property type="term" value="F:aspartic-type endopeptidase activity"/>
    <property type="evidence" value="ECO:0007669"/>
    <property type="project" value="InterPro"/>
</dbReference>
<keyword evidence="4" id="KW-0732">Signal</keyword>
<organism evidence="6 7">
    <name type="scientific">Ganoderma sinense ZZ0214-1</name>
    <dbReference type="NCBI Taxonomy" id="1077348"/>
    <lineage>
        <taxon>Eukaryota</taxon>
        <taxon>Fungi</taxon>
        <taxon>Dikarya</taxon>
        <taxon>Basidiomycota</taxon>
        <taxon>Agaricomycotina</taxon>
        <taxon>Agaricomycetes</taxon>
        <taxon>Polyporales</taxon>
        <taxon>Polyporaceae</taxon>
        <taxon>Ganoderma</taxon>
    </lineage>
</organism>
<dbReference type="InterPro" id="IPR001461">
    <property type="entry name" value="Aspartic_peptidase_A1"/>
</dbReference>
<keyword evidence="3" id="KW-0812">Transmembrane</keyword>
<dbReference type="InterPro" id="IPR021109">
    <property type="entry name" value="Peptidase_aspartic_dom_sf"/>
</dbReference>
<evidence type="ECO:0000256" key="1">
    <source>
        <dbReference type="ARBA" id="ARBA00007447"/>
    </source>
</evidence>
<dbReference type="InterPro" id="IPR034164">
    <property type="entry name" value="Pepsin-like_dom"/>
</dbReference>
<evidence type="ECO:0000256" key="4">
    <source>
        <dbReference type="SAM" id="SignalP"/>
    </source>
</evidence>